<accession>A0ABQ1JX59</accession>
<keyword evidence="2" id="KW-1185">Reference proteome</keyword>
<protein>
    <submittedName>
        <fullName evidence="1">Uncharacterized protein</fullName>
    </submittedName>
</protein>
<proteinExistence type="predicted"/>
<comment type="caution">
    <text evidence="1">The sequence shown here is derived from an EMBL/GenBank/DDBJ whole genome shotgun (WGS) entry which is preliminary data.</text>
</comment>
<reference evidence="2" key="1">
    <citation type="journal article" date="2019" name="Int. J. Syst. Evol. Microbiol.">
        <title>The Global Catalogue of Microorganisms (GCM) 10K type strain sequencing project: providing services to taxonomists for standard genome sequencing and annotation.</title>
        <authorList>
            <consortium name="The Broad Institute Genomics Platform"/>
            <consortium name="The Broad Institute Genome Sequencing Center for Infectious Disease"/>
            <person name="Wu L."/>
            <person name="Ma J."/>
        </authorList>
    </citation>
    <scope>NUCLEOTIDE SEQUENCE [LARGE SCALE GENOMIC DNA]</scope>
    <source>
        <strain evidence="2">CGMCC 1.15339</strain>
    </source>
</reference>
<sequence length="57" mass="6409">MFGEDAARALLFLFNAMTAKADPEFPFRGLPDMIYMDNGQIAKAEYFGMSWPTSGLR</sequence>
<organism evidence="1 2">
    <name type="scientific">Shewanella inventionis</name>
    <dbReference type="NCBI Taxonomy" id="1738770"/>
    <lineage>
        <taxon>Bacteria</taxon>
        <taxon>Pseudomonadati</taxon>
        <taxon>Pseudomonadota</taxon>
        <taxon>Gammaproteobacteria</taxon>
        <taxon>Alteromonadales</taxon>
        <taxon>Shewanellaceae</taxon>
        <taxon>Shewanella</taxon>
    </lineage>
</organism>
<gene>
    <name evidence="1" type="ORF">GCM10011607_41240</name>
</gene>
<name>A0ABQ1JX59_9GAMM</name>
<dbReference type="EMBL" id="BMII01000065">
    <property type="protein sequence ID" value="GGB76749.1"/>
    <property type="molecule type" value="Genomic_DNA"/>
</dbReference>
<evidence type="ECO:0000313" key="1">
    <source>
        <dbReference type="EMBL" id="GGB76749.1"/>
    </source>
</evidence>
<dbReference type="Proteomes" id="UP000617555">
    <property type="component" value="Unassembled WGS sequence"/>
</dbReference>
<evidence type="ECO:0000313" key="2">
    <source>
        <dbReference type="Proteomes" id="UP000617555"/>
    </source>
</evidence>